<keyword evidence="1 7" id="KW-0479">Metal-binding</keyword>
<evidence type="ECO:0000256" key="3">
    <source>
        <dbReference type="ARBA" id="ARBA00022771"/>
    </source>
</evidence>
<dbReference type="SUPFAM" id="SSF111304">
    <property type="entry name" value="Recombination protein RecR"/>
    <property type="match status" value="1"/>
</dbReference>
<feature type="domain" description="Toprim" evidence="8">
    <location>
        <begin position="81"/>
        <end position="174"/>
    </location>
</feature>
<gene>
    <name evidence="7 9" type="primary">recR</name>
    <name evidence="9" type="ORF">MLEAa_5450</name>
</gene>
<comment type="similarity">
    <text evidence="7">Belongs to the RecR family.</text>
</comment>
<accession>A0A2T4I9V1</accession>
<sequence>MIKVQESIFNEIVESIRTNEGLTKKTSERLLVNLLLNKDKLNEFINQLNKVSQLISTCKICGYLSENEKCLVCSLDNRNQNIICIVSTILDAKNIETANKYRGVYHILNGEINLNKNITFDKLNISSIFKRVNDNTEIILALNSTFEGELTANYLYKLLSTKNVKITRLAKGMPMGASLDYMDEFTLQSAFINRKKYGE</sequence>
<dbReference type="PROSITE" id="PS50880">
    <property type="entry name" value="TOPRIM"/>
    <property type="match status" value="1"/>
</dbReference>
<keyword evidence="3 7" id="KW-0863">Zinc-finger</keyword>
<comment type="function">
    <text evidence="7">May play a role in DNA repair. It seems to be involved in an RecBC-independent recombinational process of DNA repair. It may act with RecF and RecO.</text>
</comment>
<dbReference type="GO" id="GO:0006281">
    <property type="term" value="P:DNA repair"/>
    <property type="evidence" value="ECO:0007669"/>
    <property type="project" value="UniProtKB-UniRule"/>
</dbReference>
<dbReference type="HAMAP" id="MF_00017">
    <property type="entry name" value="RecR"/>
    <property type="match status" value="1"/>
</dbReference>
<dbReference type="CDD" id="cd01025">
    <property type="entry name" value="TOPRIM_recR"/>
    <property type="match status" value="1"/>
</dbReference>
<keyword evidence="4 7" id="KW-0862">Zinc</keyword>
<dbReference type="InterPro" id="IPR015967">
    <property type="entry name" value="Rcmb_RecR_Znf"/>
</dbReference>
<reference evidence="9 10" key="1">
    <citation type="submission" date="2015-04" db="EMBL/GenBank/DDBJ databases">
        <title>Genome sequence of Mycoplasma leachii strain 06049.</title>
        <authorList>
            <person name="Sirand-Pugnet P."/>
            <person name="Breton M."/>
            <person name="Dordet-Frisoni E."/>
            <person name="Baranowski E."/>
            <person name="Barre A."/>
            <person name="Couture C."/>
            <person name="Dupuy V."/>
            <person name="Gaurivaud P."/>
            <person name="Jacob D."/>
            <person name="Lemaitre C."/>
            <person name="Manso-Silvan L."/>
            <person name="Nikolski M."/>
            <person name="Nouvel L.-X."/>
            <person name="Poumarat F."/>
            <person name="Tardy F."/>
            <person name="Thebault P."/>
            <person name="Theil S."/>
            <person name="Citti C."/>
            <person name="Thiaucourt F."/>
            <person name="Blanchard A."/>
        </authorList>
    </citation>
    <scope>NUCLEOTIDE SEQUENCE [LARGE SCALE GENOMIC DNA]</scope>
    <source>
        <strain evidence="9 10">06049</strain>
    </source>
</reference>
<dbReference type="GO" id="GO:0006310">
    <property type="term" value="P:DNA recombination"/>
    <property type="evidence" value="ECO:0007669"/>
    <property type="project" value="UniProtKB-UniRule"/>
</dbReference>
<keyword evidence="2 7" id="KW-0227">DNA damage</keyword>
<name>A0A2T4I9V1_9MOLU</name>
<keyword evidence="6 7" id="KW-0234">DNA repair</keyword>
<dbReference type="Gene3D" id="3.40.1360.10">
    <property type="match status" value="1"/>
</dbReference>
<dbReference type="Pfam" id="PF21175">
    <property type="entry name" value="RecR_C"/>
    <property type="match status" value="1"/>
</dbReference>
<dbReference type="InterPro" id="IPR006171">
    <property type="entry name" value="TOPRIM_dom"/>
</dbReference>
<evidence type="ECO:0000256" key="4">
    <source>
        <dbReference type="ARBA" id="ARBA00022833"/>
    </source>
</evidence>
<comment type="caution">
    <text evidence="9">The sequence shown here is derived from an EMBL/GenBank/DDBJ whole genome shotgun (WGS) entry which is preliminary data.</text>
</comment>
<dbReference type="SMART" id="SM00493">
    <property type="entry name" value="TOPRIM"/>
    <property type="match status" value="1"/>
</dbReference>
<protein>
    <recommendedName>
        <fullName evidence="7">Recombination protein RecR</fullName>
    </recommendedName>
</protein>
<proteinExistence type="inferred from homology"/>
<evidence type="ECO:0000256" key="5">
    <source>
        <dbReference type="ARBA" id="ARBA00023172"/>
    </source>
</evidence>
<evidence type="ECO:0000256" key="1">
    <source>
        <dbReference type="ARBA" id="ARBA00022723"/>
    </source>
</evidence>
<dbReference type="NCBIfam" id="TIGR00615">
    <property type="entry name" value="recR"/>
    <property type="match status" value="1"/>
</dbReference>
<evidence type="ECO:0000256" key="7">
    <source>
        <dbReference type="HAMAP-Rule" id="MF_00017"/>
    </source>
</evidence>
<dbReference type="PANTHER" id="PTHR30446">
    <property type="entry name" value="RECOMBINATION PROTEIN RECR"/>
    <property type="match status" value="1"/>
</dbReference>
<dbReference type="Proteomes" id="UP000241093">
    <property type="component" value="Unassembled WGS sequence"/>
</dbReference>
<evidence type="ECO:0000259" key="8">
    <source>
        <dbReference type="PROSITE" id="PS50880"/>
    </source>
</evidence>
<keyword evidence="5 7" id="KW-0233">DNA recombination</keyword>
<feature type="zinc finger region" description="C4-type" evidence="7">
    <location>
        <begin position="58"/>
        <end position="73"/>
    </location>
</feature>
<dbReference type="InterPro" id="IPR000093">
    <property type="entry name" value="DNA_Rcmb_RecR"/>
</dbReference>
<dbReference type="Pfam" id="PF13662">
    <property type="entry name" value="Toprim_4"/>
    <property type="match status" value="1"/>
</dbReference>
<dbReference type="PANTHER" id="PTHR30446:SF0">
    <property type="entry name" value="RECOMBINATION PROTEIN RECR"/>
    <property type="match status" value="1"/>
</dbReference>
<dbReference type="InterPro" id="IPR034137">
    <property type="entry name" value="TOPRIM_RecR"/>
</dbReference>
<dbReference type="InterPro" id="IPR023627">
    <property type="entry name" value="Rcmb_RecR"/>
</dbReference>
<evidence type="ECO:0000256" key="6">
    <source>
        <dbReference type="ARBA" id="ARBA00023204"/>
    </source>
</evidence>
<evidence type="ECO:0000313" key="10">
    <source>
        <dbReference type="Proteomes" id="UP000241093"/>
    </source>
</evidence>
<evidence type="ECO:0000256" key="2">
    <source>
        <dbReference type="ARBA" id="ARBA00022763"/>
    </source>
</evidence>
<dbReference type="PROSITE" id="PS01300">
    <property type="entry name" value="RECR"/>
    <property type="match status" value="1"/>
</dbReference>
<dbReference type="AlphaFoldDB" id="A0A2T4I9V1"/>
<organism evidence="9 10">
    <name type="scientific">Mycoplasma leachii 06049</name>
    <dbReference type="NCBI Taxonomy" id="1188244"/>
    <lineage>
        <taxon>Bacteria</taxon>
        <taxon>Bacillati</taxon>
        <taxon>Mycoplasmatota</taxon>
        <taxon>Mollicutes</taxon>
        <taxon>Mycoplasmataceae</taxon>
        <taxon>Mycoplasma</taxon>
    </lineage>
</organism>
<dbReference type="GO" id="GO:0008270">
    <property type="term" value="F:zinc ion binding"/>
    <property type="evidence" value="ECO:0007669"/>
    <property type="project" value="UniProtKB-KW"/>
</dbReference>
<dbReference type="GO" id="GO:0003677">
    <property type="term" value="F:DNA binding"/>
    <property type="evidence" value="ECO:0007669"/>
    <property type="project" value="UniProtKB-UniRule"/>
</dbReference>
<dbReference type="EMBL" id="LAUU01000009">
    <property type="protein sequence ID" value="PTD31280.1"/>
    <property type="molecule type" value="Genomic_DNA"/>
</dbReference>
<evidence type="ECO:0000313" key="9">
    <source>
        <dbReference type="EMBL" id="PTD31280.1"/>
    </source>
</evidence>